<feature type="transmembrane region" description="Helical" evidence="1">
    <location>
        <begin position="26"/>
        <end position="46"/>
    </location>
</feature>
<evidence type="ECO:0000313" key="2">
    <source>
        <dbReference type="EMBL" id="KAJ8547825.1"/>
    </source>
</evidence>
<dbReference type="PANTHER" id="PTHR36336:SF1">
    <property type="entry name" value="OS09G0560400 PROTEIN"/>
    <property type="match status" value="1"/>
</dbReference>
<evidence type="ECO:0000313" key="3">
    <source>
        <dbReference type="Proteomes" id="UP001152561"/>
    </source>
</evidence>
<organism evidence="2 3">
    <name type="scientific">Anisodus acutangulus</name>
    <dbReference type="NCBI Taxonomy" id="402998"/>
    <lineage>
        <taxon>Eukaryota</taxon>
        <taxon>Viridiplantae</taxon>
        <taxon>Streptophyta</taxon>
        <taxon>Embryophyta</taxon>
        <taxon>Tracheophyta</taxon>
        <taxon>Spermatophyta</taxon>
        <taxon>Magnoliopsida</taxon>
        <taxon>eudicotyledons</taxon>
        <taxon>Gunneridae</taxon>
        <taxon>Pentapetalae</taxon>
        <taxon>asterids</taxon>
        <taxon>lamiids</taxon>
        <taxon>Solanales</taxon>
        <taxon>Solanaceae</taxon>
        <taxon>Solanoideae</taxon>
        <taxon>Hyoscyameae</taxon>
        <taxon>Anisodus</taxon>
    </lineage>
</organism>
<keyword evidence="1" id="KW-0472">Membrane</keyword>
<keyword evidence="3" id="KW-1185">Reference proteome</keyword>
<dbReference type="PANTHER" id="PTHR36336">
    <property type="entry name" value="OS09G0560400 PROTEIN"/>
    <property type="match status" value="1"/>
</dbReference>
<keyword evidence="1" id="KW-0812">Transmembrane</keyword>
<proteinExistence type="predicted"/>
<gene>
    <name evidence="2" type="ORF">K7X08_021061</name>
</gene>
<name>A0A9Q1LYN1_9SOLA</name>
<keyword evidence="1" id="KW-1133">Transmembrane helix</keyword>
<comment type="caution">
    <text evidence="2">The sequence shown here is derived from an EMBL/GenBank/DDBJ whole genome shotgun (WGS) entry which is preliminary data.</text>
</comment>
<dbReference type="EMBL" id="JAJAGQ010000012">
    <property type="protein sequence ID" value="KAJ8547825.1"/>
    <property type="molecule type" value="Genomic_DNA"/>
</dbReference>
<dbReference type="Proteomes" id="UP001152561">
    <property type="component" value="Unassembled WGS sequence"/>
</dbReference>
<dbReference type="OrthoDB" id="2019675at2759"/>
<sequence>MSKSRTHTYITYRSCVLSVNEEKLSVLGFEVIMMGLLIVSGSAIYFRKRRAAAVPGGGPVRLPTNSQF</sequence>
<reference evidence="3" key="1">
    <citation type="journal article" date="2023" name="Proc. Natl. Acad. Sci. U.S.A.">
        <title>Genomic and structural basis for evolution of tropane alkaloid biosynthesis.</title>
        <authorList>
            <person name="Wanga Y.-J."/>
            <person name="Taina T."/>
            <person name="Yua J.-Y."/>
            <person name="Lia J."/>
            <person name="Xua B."/>
            <person name="Chenc J."/>
            <person name="D'Auriad J.C."/>
            <person name="Huanga J.-P."/>
            <person name="Huanga S.-X."/>
        </authorList>
    </citation>
    <scope>NUCLEOTIDE SEQUENCE [LARGE SCALE GENOMIC DNA]</scope>
    <source>
        <strain evidence="3">cv. KIB-2019</strain>
    </source>
</reference>
<protein>
    <submittedName>
        <fullName evidence="2">Uncharacterized protein</fullName>
    </submittedName>
</protein>
<evidence type="ECO:0000256" key="1">
    <source>
        <dbReference type="SAM" id="Phobius"/>
    </source>
</evidence>
<dbReference type="AlphaFoldDB" id="A0A9Q1LYN1"/>
<accession>A0A9Q1LYN1</accession>